<keyword evidence="1" id="KW-0472">Membrane</keyword>
<evidence type="ECO:0000313" key="2">
    <source>
        <dbReference type="EMBL" id="KKN32908.1"/>
    </source>
</evidence>
<name>A0A0F9SUU4_9ZZZZ</name>
<feature type="transmembrane region" description="Helical" evidence="1">
    <location>
        <begin position="12"/>
        <end position="33"/>
    </location>
</feature>
<keyword evidence="1" id="KW-0812">Transmembrane</keyword>
<evidence type="ECO:0000256" key="1">
    <source>
        <dbReference type="SAM" id="Phobius"/>
    </source>
</evidence>
<dbReference type="EMBL" id="LAZR01002220">
    <property type="protein sequence ID" value="KKN32908.1"/>
    <property type="molecule type" value="Genomic_DNA"/>
</dbReference>
<gene>
    <name evidence="2" type="ORF">LCGC14_0809110</name>
</gene>
<organism evidence="2">
    <name type="scientific">marine sediment metagenome</name>
    <dbReference type="NCBI Taxonomy" id="412755"/>
    <lineage>
        <taxon>unclassified sequences</taxon>
        <taxon>metagenomes</taxon>
        <taxon>ecological metagenomes</taxon>
    </lineage>
</organism>
<protein>
    <submittedName>
        <fullName evidence="2">Uncharacterized protein</fullName>
    </submittedName>
</protein>
<comment type="caution">
    <text evidence="2">The sequence shown here is derived from an EMBL/GenBank/DDBJ whole genome shotgun (WGS) entry which is preliminary data.</text>
</comment>
<keyword evidence="1" id="KW-1133">Transmembrane helix</keyword>
<dbReference type="AlphaFoldDB" id="A0A0F9SUU4"/>
<proteinExistence type="predicted"/>
<reference evidence="2" key="1">
    <citation type="journal article" date="2015" name="Nature">
        <title>Complex archaea that bridge the gap between prokaryotes and eukaryotes.</title>
        <authorList>
            <person name="Spang A."/>
            <person name="Saw J.H."/>
            <person name="Jorgensen S.L."/>
            <person name="Zaremba-Niedzwiedzka K."/>
            <person name="Martijn J."/>
            <person name="Lind A.E."/>
            <person name="van Eijk R."/>
            <person name="Schleper C."/>
            <person name="Guy L."/>
            <person name="Ettema T.J."/>
        </authorList>
    </citation>
    <scope>NUCLEOTIDE SEQUENCE</scope>
</reference>
<accession>A0A0F9SUU4</accession>
<sequence length="117" mass="12265">MYNENKIKLLKSISGIAIGILLILVTGFNIPVIDSFADSYFDIAIKKAGVSYAACRLVNAGVSVVKDSDIELNPAGVGVFLAVGKVLDPVDDMTDKAGVGSSQPPIIEGEYHLPSKG</sequence>